<sequence>MSGKITSKFTLGISANLFSVISIIIYCLFPFFLLAFDTATMDYKDCKLEEHFDDMEIELIHQVDNAKHHLETTASAFWQAYLQRNFPRPWLVLCEQGPDGSLRRVDMKVIYYNSHGRNFSPVLLVEVKRKKGSMHEVEEQGLDAALKAINSQNLTGMYVITAIGLRYRAWYLSREERELQPLHGSIEKASWEYLHVKQQAGVLNLEETIRLIKGEMPMRQAGVVPSQHIELENILRAEASHIQEGYSVEQARSARDDQGNEAPCYPSTTYYEQPSEQTDAQWSDPMDVEARAESSGEDDEPSQAEDSKGKKPRKERTIVNVRVTLIPHKLRKDECEFRDTKKIKQTTLRSDWKEKHDGSKTYFEFKGKNHRYRCEKFEYQR</sequence>
<feature type="region of interest" description="Disordered" evidence="1">
    <location>
        <begin position="247"/>
        <end position="316"/>
    </location>
</feature>
<evidence type="ECO:0000256" key="2">
    <source>
        <dbReference type="SAM" id="Phobius"/>
    </source>
</evidence>
<dbReference type="AlphaFoldDB" id="W9NW44"/>
<keyword evidence="2" id="KW-1133">Transmembrane helix</keyword>
<organism evidence="3">
    <name type="scientific">Fusarium oxysporum f. sp. pisi HDV247</name>
    <dbReference type="NCBI Taxonomy" id="1080344"/>
    <lineage>
        <taxon>Eukaryota</taxon>
        <taxon>Fungi</taxon>
        <taxon>Dikarya</taxon>
        <taxon>Ascomycota</taxon>
        <taxon>Pezizomycotina</taxon>
        <taxon>Sordariomycetes</taxon>
        <taxon>Hypocreomycetidae</taxon>
        <taxon>Hypocreales</taxon>
        <taxon>Nectriaceae</taxon>
        <taxon>Fusarium</taxon>
        <taxon>Fusarium oxysporum species complex</taxon>
    </lineage>
</organism>
<keyword evidence="2" id="KW-0812">Transmembrane</keyword>
<reference evidence="3" key="2">
    <citation type="submission" date="2012-05" db="EMBL/GenBank/DDBJ databases">
        <title>Annotation of the Genome Sequence of Fusarium oxysporum HDV247.</title>
        <authorList>
            <consortium name="The Broad Institute Genomics Platform"/>
            <person name="Ma L.-J."/>
            <person name="Corby-Kistler H."/>
            <person name="Broz K."/>
            <person name="Gale L.R."/>
            <person name="Jonkers W."/>
            <person name="O'Donnell K."/>
            <person name="Ploetz R."/>
            <person name="Steinberg C."/>
            <person name="Schwartz D.C."/>
            <person name="VanEtten H."/>
            <person name="Zhou S."/>
            <person name="Young S.K."/>
            <person name="Zeng Q."/>
            <person name="Gargeya S."/>
            <person name="Fitzgerald M."/>
            <person name="Abouelleil A."/>
            <person name="Alvarado L."/>
            <person name="Chapman S.B."/>
            <person name="Gainer-Dewar J."/>
            <person name="Goldberg J."/>
            <person name="Griggs A."/>
            <person name="Gujja S."/>
            <person name="Hansen M."/>
            <person name="Howarth C."/>
            <person name="Imamovic A."/>
            <person name="Ireland A."/>
            <person name="Larimer J."/>
            <person name="McCowan C."/>
            <person name="Murphy C."/>
            <person name="Pearson M."/>
            <person name="Poon T.W."/>
            <person name="Priest M."/>
            <person name="Roberts A."/>
            <person name="Saif S."/>
            <person name="Shea T."/>
            <person name="Sykes S."/>
            <person name="Wortman J."/>
            <person name="Nusbaum C."/>
            <person name="Birren B."/>
        </authorList>
    </citation>
    <scope>NUCLEOTIDE SEQUENCE</scope>
    <source>
        <strain evidence="3">HDV247</strain>
    </source>
</reference>
<evidence type="ECO:0000256" key="1">
    <source>
        <dbReference type="SAM" id="MobiDB-lite"/>
    </source>
</evidence>
<name>W9NW44_FUSOX</name>
<accession>W9NW44</accession>
<feature type="transmembrane region" description="Helical" evidence="2">
    <location>
        <begin position="12"/>
        <end position="36"/>
    </location>
</feature>
<keyword evidence="2" id="KW-0472">Membrane</keyword>
<protein>
    <submittedName>
        <fullName evidence="3">Uncharacterized protein</fullName>
    </submittedName>
</protein>
<dbReference type="Proteomes" id="UP000030751">
    <property type="component" value="Unassembled WGS sequence"/>
</dbReference>
<proteinExistence type="predicted"/>
<dbReference type="OrthoDB" id="5090566at2759"/>
<dbReference type="HOGENOM" id="CLU_813916_0_0_1"/>
<dbReference type="EMBL" id="JH651003">
    <property type="protein sequence ID" value="EXA31975.1"/>
    <property type="molecule type" value="Genomic_DNA"/>
</dbReference>
<gene>
    <name evidence="3" type="ORF">FOVG_16743</name>
</gene>
<feature type="compositionally biased region" description="Polar residues" evidence="1">
    <location>
        <begin position="266"/>
        <end position="281"/>
    </location>
</feature>
<reference evidence="3" key="1">
    <citation type="submission" date="2011-10" db="EMBL/GenBank/DDBJ databases">
        <title>The Genome Sequence of Fusarium oxysporum HDV247.</title>
        <authorList>
            <consortium name="The Broad Institute Genome Sequencing Platform"/>
            <person name="Ma L.-J."/>
            <person name="Gale L.R."/>
            <person name="Schwartz D.C."/>
            <person name="Zhou S."/>
            <person name="Corby-Kistler H."/>
            <person name="Young S.K."/>
            <person name="Zeng Q."/>
            <person name="Gargeya S."/>
            <person name="Fitzgerald M."/>
            <person name="Haas B."/>
            <person name="Abouelleil A."/>
            <person name="Alvarado L."/>
            <person name="Arachchi H.M."/>
            <person name="Berlin A."/>
            <person name="Brown A."/>
            <person name="Chapman S.B."/>
            <person name="Chen Z."/>
            <person name="Dunbar C."/>
            <person name="Freedman E."/>
            <person name="Gearin G."/>
            <person name="Goldberg J."/>
            <person name="Griggs A."/>
            <person name="Gujja S."/>
            <person name="Heiman D."/>
            <person name="Howarth C."/>
            <person name="Larson L."/>
            <person name="Lui A."/>
            <person name="MacDonald P.J.P."/>
            <person name="Montmayeur A."/>
            <person name="Murphy C."/>
            <person name="Neiman D."/>
            <person name="Pearson M."/>
            <person name="Priest M."/>
            <person name="Roberts A."/>
            <person name="Saif S."/>
            <person name="Shea T."/>
            <person name="Shenoy N."/>
            <person name="Sisk P."/>
            <person name="Stolte C."/>
            <person name="Sykes S."/>
            <person name="Wortman J."/>
            <person name="Nusbaum C."/>
            <person name="Birren B."/>
        </authorList>
    </citation>
    <scope>NUCLEOTIDE SEQUENCE [LARGE SCALE GENOMIC DNA]</scope>
    <source>
        <strain evidence="3">HDV247</strain>
    </source>
</reference>
<evidence type="ECO:0000313" key="3">
    <source>
        <dbReference type="EMBL" id="EXA31975.1"/>
    </source>
</evidence>